<feature type="transmembrane region" description="Helical" evidence="6">
    <location>
        <begin position="42"/>
        <end position="61"/>
    </location>
</feature>
<dbReference type="PANTHER" id="PTHR38459">
    <property type="entry name" value="PROPHAGE BACTOPRENOL-LINKED GLUCOSE TRANSLOCASE HOMOLOG"/>
    <property type="match status" value="1"/>
</dbReference>
<sequence>MIEKVIHLYRNHKDVIPYLFWGVAATVVNLVSFYLLDKYTSLNYVINYSVAWVITVLFAFYTNKYFVFHNQHHSTKEFWYQMATFFAGRFLTFIIGAGILMFGVSILKFDSSLGKNLVNVVQNIVVIILNYFWAILVSFRKKEEQSH</sequence>
<evidence type="ECO:0000313" key="9">
    <source>
        <dbReference type="Proteomes" id="UP001055911"/>
    </source>
</evidence>
<evidence type="ECO:0000256" key="3">
    <source>
        <dbReference type="ARBA" id="ARBA00022692"/>
    </source>
</evidence>
<organism evidence="8 9">
    <name type="scientific">Fructilactobacillus cliffordii</name>
    <dbReference type="NCBI Taxonomy" id="2940299"/>
    <lineage>
        <taxon>Bacteria</taxon>
        <taxon>Bacillati</taxon>
        <taxon>Bacillota</taxon>
        <taxon>Bacilli</taxon>
        <taxon>Lactobacillales</taxon>
        <taxon>Lactobacillaceae</taxon>
        <taxon>Fructilactobacillus</taxon>
    </lineage>
</organism>
<keyword evidence="4 6" id="KW-1133">Transmembrane helix</keyword>
<feature type="domain" description="GtrA/DPMS transmembrane" evidence="7">
    <location>
        <begin position="18"/>
        <end position="138"/>
    </location>
</feature>
<dbReference type="AlphaFoldDB" id="A0A9Q8ZPZ3"/>
<accession>A0A9Q8ZPZ3</accession>
<evidence type="ECO:0000259" key="7">
    <source>
        <dbReference type="Pfam" id="PF04138"/>
    </source>
</evidence>
<name>A0A9Q8ZPZ3_9LACO</name>
<keyword evidence="5 6" id="KW-0472">Membrane</keyword>
<dbReference type="GO" id="GO:0005886">
    <property type="term" value="C:plasma membrane"/>
    <property type="evidence" value="ECO:0007669"/>
    <property type="project" value="TreeGrafter"/>
</dbReference>
<comment type="similarity">
    <text evidence="2">Belongs to the GtrA family.</text>
</comment>
<protein>
    <submittedName>
        <fullName evidence="8">GtrA family protein</fullName>
    </submittedName>
</protein>
<dbReference type="InterPro" id="IPR007267">
    <property type="entry name" value="GtrA_DPMS_TM"/>
</dbReference>
<dbReference type="EMBL" id="CP097119">
    <property type="protein sequence ID" value="USS89424.1"/>
    <property type="molecule type" value="Genomic_DNA"/>
</dbReference>
<dbReference type="Proteomes" id="UP001055911">
    <property type="component" value="Chromosome"/>
</dbReference>
<evidence type="ECO:0000256" key="4">
    <source>
        <dbReference type="ARBA" id="ARBA00022989"/>
    </source>
</evidence>
<proteinExistence type="inferred from homology"/>
<dbReference type="RefSeq" id="WP_252766974.1">
    <property type="nucleotide sequence ID" value="NZ_CP097119.1"/>
</dbReference>
<evidence type="ECO:0000313" key="8">
    <source>
        <dbReference type="EMBL" id="USS89424.1"/>
    </source>
</evidence>
<dbReference type="PANTHER" id="PTHR38459:SF5">
    <property type="entry name" value="CELL WALL TEICHOIC ACID GLYCOSYLATION PROTEIN GTCA"/>
    <property type="match status" value="1"/>
</dbReference>
<keyword evidence="9" id="KW-1185">Reference proteome</keyword>
<evidence type="ECO:0000256" key="2">
    <source>
        <dbReference type="ARBA" id="ARBA00009399"/>
    </source>
</evidence>
<dbReference type="InterPro" id="IPR051401">
    <property type="entry name" value="GtrA_CellWall_Glycosyl"/>
</dbReference>
<keyword evidence="3 6" id="KW-0812">Transmembrane</keyword>
<comment type="subcellular location">
    <subcellularLocation>
        <location evidence="1">Membrane</location>
        <topology evidence="1">Multi-pass membrane protein</topology>
    </subcellularLocation>
</comment>
<gene>
    <name evidence="8" type="ORF">M3M40_01045</name>
</gene>
<feature type="transmembrane region" description="Helical" evidence="6">
    <location>
        <begin position="15"/>
        <end position="36"/>
    </location>
</feature>
<feature type="transmembrane region" description="Helical" evidence="6">
    <location>
        <begin position="82"/>
        <end position="107"/>
    </location>
</feature>
<feature type="transmembrane region" description="Helical" evidence="6">
    <location>
        <begin position="119"/>
        <end position="139"/>
    </location>
</feature>
<evidence type="ECO:0000256" key="5">
    <source>
        <dbReference type="ARBA" id="ARBA00023136"/>
    </source>
</evidence>
<reference evidence="8" key="1">
    <citation type="submission" date="2022-05" db="EMBL/GenBank/DDBJ databases">
        <authorList>
            <person name="Oliphant S.A."/>
            <person name="Watson-Haigh N.S."/>
            <person name="Sumby K.M."/>
            <person name="Gardner J.M."/>
            <person name="Jiranek V."/>
        </authorList>
    </citation>
    <scope>NUCLEOTIDE SEQUENCE</scope>
    <source>
        <strain evidence="8">KI4_B1</strain>
    </source>
</reference>
<evidence type="ECO:0000256" key="1">
    <source>
        <dbReference type="ARBA" id="ARBA00004141"/>
    </source>
</evidence>
<dbReference type="Pfam" id="PF04138">
    <property type="entry name" value="GtrA_DPMS_TM"/>
    <property type="match status" value="1"/>
</dbReference>
<evidence type="ECO:0000256" key="6">
    <source>
        <dbReference type="SAM" id="Phobius"/>
    </source>
</evidence>
<dbReference type="GO" id="GO:0000271">
    <property type="term" value="P:polysaccharide biosynthetic process"/>
    <property type="evidence" value="ECO:0007669"/>
    <property type="project" value="InterPro"/>
</dbReference>